<name>A0ABN8A0U5_9BACI</name>
<reference evidence="1 2" key="1">
    <citation type="submission" date="2021-10" db="EMBL/GenBank/DDBJ databases">
        <authorList>
            <person name="Criscuolo A."/>
        </authorList>
    </citation>
    <scope>NUCLEOTIDE SEQUENCE [LARGE SCALE GENOMIC DNA]</scope>
    <source>
        <strain evidence="2">CIP 111899</strain>
    </source>
</reference>
<dbReference type="InterPro" id="IPR025439">
    <property type="entry name" value="Spore_coat_CotO"/>
</dbReference>
<evidence type="ECO:0008006" key="3">
    <source>
        <dbReference type="Google" id="ProtNLM"/>
    </source>
</evidence>
<dbReference type="Proteomes" id="UP000789423">
    <property type="component" value="Unassembled WGS sequence"/>
</dbReference>
<evidence type="ECO:0000313" key="1">
    <source>
        <dbReference type="EMBL" id="CAG9614741.1"/>
    </source>
</evidence>
<accession>A0ABN8A0U5</accession>
<evidence type="ECO:0000313" key="2">
    <source>
        <dbReference type="Proteomes" id="UP000789423"/>
    </source>
</evidence>
<keyword evidence="2" id="KW-1185">Reference proteome</keyword>
<proteinExistence type="predicted"/>
<protein>
    <recommendedName>
        <fullName evidence="3">Spore coat protein CotO</fullName>
    </recommendedName>
</protein>
<gene>
    <name evidence="1" type="ORF">BACCIP111899_03974</name>
</gene>
<comment type="caution">
    <text evidence="1">The sequence shown here is derived from an EMBL/GenBank/DDBJ whole genome shotgun (WGS) entry which is preliminary data.</text>
</comment>
<sequence>MQTDVEEIDVVGQETMQTDVEEIDVVGQETMQTDVEEIDVVGQETMQTDVEEIDVVGQETMQTDVEEIDVVDQHNTHANVAEENQSKQNDERFVESSSDTWHNKSFKNMNNEEKIYYLLNRPHYIPKVKCMVKTDKASYVGVISSYENRMLQIMAPNQMGNFSLDIEKVVSIRIMGL</sequence>
<organism evidence="1 2">
    <name type="scientific">Bacillus rhizoplanae</name>
    <dbReference type="NCBI Taxonomy" id="2880966"/>
    <lineage>
        <taxon>Bacteria</taxon>
        <taxon>Bacillati</taxon>
        <taxon>Bacillota</taxon>
        <taxon>Bacilli</taxon>
        <taxon>Bacillales</taxon>
        <taxon>Bacillaceae</taxon>
        <taxon>Bacillus</taxon>
    </lineage>
</organism>
<dbReference type="EMBL" id="CAKJTI010000037">
    <property type="protein sequence ID" value="CAG9614741.1"/>
    <property type="molecule type" value="Genomic_DNA"/>
</dbReference>
<dbReference type="Pfam" id="PF14153">
    <property type="entry name" value="Spore_coat_CotO"/>
    <property type="match status" value="1"/>
</dbReference>